<sequence>MHSNSINDQIIHEMMTAKPQLFPGMVASSHNYYISIVRQEMALFEQKTNPENAEQLLAGYMSFKDSCKTTPELHF</sequence>
<reference evidence="1" key="1">
    <citation type="submission" date="2024-05" db="EMBL/GenBank/DDBJ databases">
        <title>Genome Sequences of Four Agar- Degrading Marine Bacteria.</title>
        <authorList>
            <person name="Phillips E.K."/>
            <person name="Shaffer J.C."/>
            <person name="Henson M.W."/>
            <person name="Temperton B."/>
            <person name="Thrash C.J."/>
            <person name="Martin M.O."/>
        </authorList>
    </citation>
    <scope>NUCLEOTIDE SEQUENCE</scope>
    <source>
        <strain evidence="1">EKP203</strain>
    </source>
</reference>
<keyword evidence="2" id="KW-1185">Reference proteome</keyword>
<evidence type="ECO:0000313" key="1">
    <source>
        <dbReference type="EMBL" id="MDN2481255.1"/>
    </source>
</evidence>
<evidence type="ECO:0000313" key="2">
    <source>
        <dbReference type="Proteomes" id="UP001169719"/>
    </source>
</evidence>
<name>A0ABT7XZP5_9VIBR</name>
<proteinExistence type="predicted"/>
<protein>
    <submittedName>
        <fullName evidence="1">Uncharacterized protein</fullName>
    </submittedName>
</protein>
<accession>A0ABT7XZP5</accession>
<gene>
    <name evidence="1" type="ORF">QWJ08_07590</name>
</gene>
<dbReference type="EMBL" id="JAUEOZ010000001">
    <property type="protein sequence ID" value="MDN2481255.1"/>
    <property type="molecule type" value="Genomic_DNA"/>
</dbReference>
<dbReference type="RefSeq" id="WP_289961390.1">
    <property type="nucleotide sequence ID" value="NZ_CBCSJY010000002.1"/>
</dbReference>
<dbReference type="Proteomes" id="UP001169719">
    <property type="component" value="Unassembled WGS sequence"/>
</dbReference>
<comment type="caution">
    <text evidence="1">The sequence shown here is derived from an EMBL/GenBank/DDBJ whole genome shotgun (WGS) entry which is preliminary data.</text>
</comment>
<organism evidence="1 2">
    <name type="scientific">Vibrio agarivorans</name>
    <dbReference type="NCBI Taxonomy" id="153622"/>
    <lineage>
        <taxon>Bacteria</taxon>
        <taxon>Pseudomonadati</taxon>
        <taxon>Pseudomonadota</taxon>
        <taxon>Gammaproteobacteria</taxon>
        <taxon>Vibrionales</taxon>
        <taxon>Vibrionaceae</taxon>
        <taxon>Vibrio</taxon>
    </lineage>
</organism>